<dbReference type="InterPro" id="IPR005197">
    <property type="entry name" value="Glyco_hydro_71"/>
</dbReference>
<dbReference type="AlphaFoldDB" id="A0A8H7PG42"/>
<protein>
    <recommendedName>
        <fullName evidence="4">Glycoside hydrolase family 71 protein</fullName>
    </recommendedName>
</protein>
<organism evidence="2 3">
    <name type="scientific">Mortierella isabellina</name>
    <name type="common">Filamentous fungus</name>
    <name type="synonym">Umbelopsis isabellina</name>
    <dbReference type="NCBI Taxonomy" id="91625"/>
    <lineage>
        <taxon>Eukaryota</taxon>
        <taxon>Fungi</taxon>
        <taxon>Fungi incertae sedis</taxon>
        <taxon>Mucoromycota</taxon>
        <taxon>Mucoromycotina</taxon>
        <taxon>Umbelopsidomycetes</taxon>
        <taxon>Umbelopsidales</taxon>
        <taxon>Umbelopsidaceae</taxon>
        <taxon>Umbelopsis</taxon>
    </lineage>
</organism>
<dbReference type="GO" id="GO:0051118">
    <property type="term" value="F:glucan endo-1,3-alpha-glucosidase activity"/>
    <property type="evidence" value="ECO:0007669"/>
    <property type="project" value="InterPro"/>
</dbReference>
<dbReference type="CDD" id="cd11577">
    <property type="entry name" value="GH71"/>
    <property type="match status" value="1"/>
</dbReference>
<accession>A0A8H7PG42</accession>
<dbReference type="EMBL" id="JAEPQZ010000015">
    <property type="protein sequence ID" value="KAG2173339.1"/>
    <property type="molecule type" value="Genomic_DNA"/>
</dbReference>
<gene>
    <name evidence="2" type="ORF">INT43_004713</name>
</gene>
<evidence type="ECO:0000313" key="3">
    <source>
        <dbReference type="Proteomes" id="UP000654370"/>
    </source>
</evidence>
<dbReference type="Pfam" id="PF03659">
    <property type="entry name" value="Glyco_hydro_71"/>
    <property type="match status" value="1"/>
</dbReference>
<dbReference type="Proteomes" id="UP000654370">
    <property type="component" value="Unassembled WGS sequence"/>
</dbReference>
<keyword evidence="3" id="KW-1185">Reference proteome</keyword>
<evidence type="ECO:0000256" key="1">
    <source>
        <dbReference type="SAM" id="SignalP"/>
    </source>
</evidence>
<feature type="signal peptide" evidence="1">
    <location>
        <begin position="1"/>
        <end position="24"/>
    </location>
</feature>
<reference evidence="2" key="1">
    <citation type="submission" date="2020-12" db="EMBL/GenBank/DDBJ databases">
        <title>Metabolic potential, ecology and presence of endohyphal bacteria is reflected in genomic diversity of Mucoromycotina.</title>
        <authorList>
            <person name="Muszewska A."/>
            <person name="Okrasinska A."/>
            <person name="Steczkiewicz K."/>
            <person name="Drgas O."/>
            <person name="Orlowska M."/>
            <person name="Perlinska-Lenart U."/>
            <person name="Aleksandrzak-Piekarczyk T."/>
            <person name="Szatraj K."/>
            <person name="Zielenkiewicz U."/>
            <person name="Pilsyk S."/>
            <person name="Malc E."/>
            <person name="Mieczkowski P."/>
            <person name="Kruszewska J.S."/>
            <person name="Biernat P."/>
            <person name="Pawlowska J."/>
        </authorList>
    </citation>
    <scope>NUCLEOTIDE SEQUENCE</scope>
    <source>
        <strain evidence="2">WA0000067209</strain>
    </source>
</reference>
<proteinExistence type="predicted"/>
<name>A0A8H7PG42_MORIS</name>
<keyword evidence="1" id="KW-0732">Signal</keyword>
<dbReference type="Gene3D" id="3.20.20.80">
    <property type="entry name" value="Glycosidases"/>
    <property type="match status" value="1"/>
</dbReference>
<evidence type="ECO:0008006" key="4">
    <source>
        <dbReference type="Google" id="ProtNLM"/>
    </source>
</evidence>
<dbReference type="OrthoDB" id="3257981at2759"/>
<sequence>MHFYKHILSVLAGLALANFSTIEAKDVFCHYMVGTVDSSTNHAQLDIQQAAAMGFSAFALNVGAPTASWCQSTVEQLFNYANSNNFKLFFSLDLGQDSTLTDFTSLIQQYINNSAYYKAGPNNDPFLSTYSAGSTSPSEWASFKSSLGTNVYFVPDFDQVNGYYTDINGFFSTWGSTVDGVYSWETAWPVAQSSPANVSTDADQYVQAGTQASKKSYMIPLSSLQYKHLGSGTNYYRVGEVNLPQRMTEILELGKTSGTVAPDFVEVITWNDAGESHYIGNLWAEGIPANELAYANQTGWPHSGWQPVITSFIDAYKNGDDASSMAPPSGSTAVGAMWYRTIWMNATCASDPYGKPTGWQAAKDAVNFAVVVATGQTGLSIRVTSGGNVLQTIPVSPGLNYGSVPGMQLGSQKVELISSSGSVVLTANSAIDVTADTTTGICNFNYQVAGLQ</sequence>
<evidence type="ECO:0000313" key="2">
    <source>
        <dbReference type="EMBL" id="KAG2173339.1"/>
    </source>
</evidence>
<comment type="caution">
    <text evidence="2">The sequence shown here is derived from an EMBL/GenBank/DDBJ whole genome shotgun (WGS) entry which is preliminary data.</text>
</comment>
<feature type="chain" id="PRO_5034287051" description="Glycoside hydrolase family 71 protein" evidence="1">
    <location>
        <begin position="25"/>
        <end position="452"/>
    </location>
</feature>